<reference evidence="1" key="1">
    <citation type="submission" date="2021-02" db="EMBL/GenBank/DDBJ databases">
        <authorList>
            <person name="Nowell W R."/>
        </authorList>
    </citation>
    <scope>NUCLEOTIDE SEQUENCE</scope>
</reference>
<sequence length="192" mass="21730">MASPDSTSSDEMPSSSSFSPKLVTLHELAKQEIRHGLLSGDALANLPNIFEIGLSLSYVRQKKIPTILNSASFVLLPDSYTKDYLDVNRLLRLHDTENSQCKFDSSNNIESSGGSLVWSSDTQLRLLFNSERLHIDGIFSSSPLGFEQIFNIQLIHHGTRIERNLKIWGNNRNYLITRQRAQLIMFHIVLLD</sequence>
<gene>
    <name evidence="1" type="ORF">EDS130_LOCUS32023</name>
</gene>
<organism evidence="1 2">
    <name type="scientific">Adineta ricciae</name>
    <name type="common">Rotifer</name>
    <dbReference type="NCBI Taxonomy" id="249248"/>
    <lineage>
        <taxon>Eukaryota</taxon>
        <taxon>Metazoa</taxon>
        <taxon>Spiralia</taxon>
        <taxon>Gnathifera</taxon>
        <taxon>Rotifera</taxon>
        <taxon>Eurotatoria</taxon>
        <taxon>Bdelloidea</taxon>
        <taxon>Adinetida</taxon>
        <taxon>Adinetidae</taxon>
        <taxon>Adineta</taxon>
    </lineage>
</organism>
<evidence type="ECO:0000313" key="1">
    <source>
        <dbReference type="EMBL" id="CAF1327927.1"/>
    </source>
</evidence>
<comment type="caution">
    <text evidence="1">The sequence shown here is derived from an EMBL/GenBank/DDBJ whole genome shotgun (WGS) entry which is preliminary data.</text>
</comment>
<dbReference type="AlphaFoldDB" id="A0A815FSQ7"/>
<protein>
    <submittedName>
        <fullName evidence="1">Uncharacterized protein</fullName>
    </submittedName>
</protein>
<dbReference type="EMBL" id="CAJNOJ010000241">
    <property type="protein sequence ID" value="CAF1327927.1"/>
    <property type="molecule type" value="Genomic_DNA"/>
</dbReference>
<proteinExistence type="predicted"/>
<evidence type="ECO:0000313" key="2">
    <source>
        <dbReference type="Proteomes" id="UP000663852"/>
    </source>
</evidence>
<accession>A0A815FSQ7</accession>
<dbReference type="Proteomes" id="UP000663852">
    <property type="component" value="Unassembled WGS sequence"/>
</dbReference>
<name>A0A815FSQ7_ADIRI</name>